<evidence type="ECO:0000256" key="1">
    <source>
        <dbReference type="ARBA" id="ARBA00022679"/>
    </source>
</evidence>
<dbReference type="PANTHER" id="PTHR30185:SF18">
    <property type="entry name" value="TRANSCRIPTIONAL REGULATOR MTLR"/>
    <property type="match status" value="1"/>
</dbReference>
<dbReference type="InterPro" id="IPR036634">
    <property type="entry name" value="PRD_sf"/>
</dbReference>
<keyword evidence="9" id="KW-1185">Reference proteome</keyword>
<evidence type="ECO:0000313" key="9">
    <source>
        <dbReference type="Proteomes" id="UP001239167"/>
    </source>
</evidence>
<dbReference type="SUPFAM" id="SSF63520">
    <property type="entry name" value="PTS-regulatory domain, PRD"/>
    <property type="match status" value="1"/>
</dbReference>
<dbReference type="SUPFAM" id="SSF55804">
    <property type="entry name" value="Phoshotransferase/anion transport protein"/>
    <property type="match status" value="1"/>
</dbReference>
<keyword evidence="4" id="KW-0804">Transcription</keyword>
<name>A0ABT9Y838_9FIRM</name>
<dbReference type="InterPro" id="IPR002178">
    <property type="entry name" value="PTS_EIIA_type-2_dom"/>
</dbReference>
<accession>A0ABT9Y838</accession>
<organism evidence="8 9">
    <name type="scientific">Pectinatus haikarae</name>
    <dbReference type="NCBI Taxonomy" id="349096"/>
    <lineage>
        <taxon>Bacteria</taxon>
        <taxon>Bacillati</taxon>
        <taxon>Bacillota</taxon>
        <taxon>Negativicutes</taxon>
        <taxon>Selenomonadales</taxon>
        <taxon>Selenomonadaceae</taxon>
        <taxon>Pectinatus</taxon>
    </lineage>
</organism>
<dbReference type="InterPro" id="IPR036095">
    <property type="entry name" value="PTS_EIIB-like_sf"/>
</dbReference>
<dbReference type="Gene3D" id="1.10.1790.10">
    <property type="entry name" value="PRD domain"/>
    <property type="match status" value="1"/>
</dbReference>
<dbReference type="InterPro" id="IPR013011">
    <property type="entry name" value="PTS_EIIB_2"/>
</dbReference>
<keyword evidence="2" id="KW-0677">Repeat</keyword>
<dbReference type="InterPro" id="IPR050661">
    <property type="entry name" value="BglG_antiterminators"/>
</dbReference>
<dbReference type="PROSITE" id="PS51099">
    <property type="entry name" value="PTS_EIIB_TYPE_2"/>
    <property type="match status" value="1"/>
</dbReference>
<evidence type="ECO:0000259" key="5">
    <source>
        <dbReference type="PROSITE" id="PS51094"/>
    </source>
</evidence>
<dbReference type="InterPro" id="IPR011608">
    <property type="entry name" value="PRD"/>
</dbReference>
<feature type="domain" description="PRD" evidence="7">
    <location>
        <begin position="292"/>
        <end position="400"/>
    </location>
</feature>
<evidence type="ECO:0000256" key="4">
    <source>
        <dbReference type="ARBA" id="ARBA00023163"/>
    </source>
</evidence>
<proteinExistence type="predicted"/>
<sequence>MIIFSQYKHGNELLAALHHAETPVSIENLMDKLQLSRRSIMYILENVNKELIIKQISPIENIKGIGYFLPPKAKTYLQPLDADIRQQALLVLPKQWSLNIKALTQKESLILFNYIIITQETTSINELMGIFHSSRNTVLKRLRSLVFYNRENELQIKTTPKGRIILGAELIQRKWVLENLEMILLLLKKSYQISYEKYIFRELRQYEQESGNHFTDDARRILEYFLTWYANRLSKGKILKKMDVDIAHPASRSLSWEKFFLQKRGFYHLTEYVYLSKILRIYACSKVNNKTLFYKKMHKIAEDMTDQFFLISGLLPGIHYHMMVDSLAVHLVSVCHRITAGLRYHNPLLEQIRVSYQNLFIISRAAAQPLTDYLGKQPSDDEIALLTTYFGSDIRTDQLKEDRKQILVVCSSGIGTSQFLLMQLREKYPHLLFSGPFRMSEYLRLSFHSIGLIITTTFLEQNTSKPIPVLQISALPTKYEWSLLNKKLLALGFAVSEYKRESIQPLMDLIANYAKIEDATGLCNGLQEYFQKNRQEHWKIPASSKDEPSSLLKYITFIPFNLPNWKEAVRTAFRPLLRHNFIREQYVDRIIELTEKNGSYMLLGKGVLLAHAKPEDGVLSLSVSIALCKNPVSLSSGKHIKCIICLAPVDQTRHLDFLAILLQYINDNNWCDRLYQIKTQAELESFLLDYF</sequence>
<dbReference type="InterPro" id="IPR016152">
    <property type="entry name" value="PTrfase/Anion_transptr"/>
</dbReference>
<dbReference type="Pfam" id="PF00874">
    <property type="entry name" value="PRD"/>
    <property type="match status" value="1"/>
</dbReference>
<dbReference type="Pfam" id="PF00359">
    <property type="entry name" value="PTS_EIIA_2"/>
    <property type="match status" value="1"/>
</dbReference>
<reference evidence="8 9" key="1">
    <citation type="submission" date="2023-07" db="EMBL/GenBank/DDBJ databases">
        <title>Genomic Encyclopedia of Type Strains, Phase IV (KMG-IV): sequencing the most valuable type-strain genomes for metagenomic binning, comparative biology and taxonomic classification.</title>
        <authorList>
            <person name="Goeker M."/>
        </authorList>
    </citation>
    <scope>NUCLEOTIDE SEQUENCE [LARGE SCALE GENOMIC DNA]</scope>
    <source>
        <strain evidence="8 9">DSM 16980</strain>
    </source>
</reference>
<feature type="domain" description="PTS EIIA type-2" evidence="5">
    <location>
        <begin position="549"/>
        <end position="690"/>
    </location>
</feature>
<dbReference type="PANTHER" id="PTHR30185">
    <property type="entry name" value="CRYPTIC BETA-GLUCOSIDE BGL OPERON ANTITERMINATOR"/>
    <property type="match status" value="1"/>
</dbReference>
<dbReference type="SUPFAM" id="SSF52794">
    <property type="entry name" value="PTS system IIB component-like"/>
    <property type="match status" value="1"/>
</dbReference>
<dbReference type="Gene3D" id="3.40.50.2300">
    <property type="match status" value="1"/>
</dbReference>
<dbReference type="EMBL" id="JAUSUE010000011">
    <property type="protein sequence ID" value="MDQ0204004.1"/>
    <property type="molecule type" value="Genomic_DNA"/>
</dbReference>
<keyword evidence="3" id="KW-0805">Transcription regulation</keyword>
<dbReference type="PROSITE" id="PS51094">
    <property type="entry name" value="PTS_EIIA_TYPE_2"/>
    <property type="match status" value="1"/>
</dbReference>
<gene>
    <name evidence="8" type="ORF">J2S01_001724</name>
</gene>
<feature type="domain" description="PTS EIIB type-2" evidence="6">
    <location>
        <begin position="404"/>
        <end position="496"/>
    </location>
</feature>
<protein>
    <submittedName>
        <fullName evidence="8">Transcriptional antiterminator/mannitol/fructose-specific phosphotransferase system IIA component (Ntr-type)</fullName>
    </submittedName>
</protein>
<dbReference type="PROSITE" id="PS51372">
    <property type="entry name" value="PRD_2"/>
    <property type="match status" value="1"/>
</dbReference>
<dbReference type="Proteomes" id="UP001239167">
    <property type="component" value="Unassembled WGS sequence"/>
</dbReference>
<evidence type="ECO:0000313" key="8">
    <source>
        <dbReference type="EMBL" id="MDQ0204004.1"/>
    </source>
</evidence>
<evidence type="ECO:0000256" key="2">
    <source>
        <dbReference type="ARBA" id="ARBA00022737"/>
    </source>
</evidence>
<dbReference type="RefSeq" id="WP_307224149.1">
    <property type="nucleotide sequence ID" value="NZ_CP116940.1"/>
</dbReference>
<evidence type="ECO:0000259" key="7">
    <source>
        <dbReference type="PROSITE" id="PS51372"/>
    </source>
</evidence>
<evidence type="ECO:0000256" key="3">
    <source>
        <dbReference type="ARBA" id="ARBA00023015"/>
    </source>
</evidence>
<evidence type="ECO:0000259" key="6">
    <source>
        <dbReference type="PROSITE" id="PS51099"/>
    </source>
</evidence>
<dbReference type="Gene3D" id="3.40.930.10">
    <property type="entry name" value="Mannitol-specific EII, Chain A"/>
    <property type="match status" value="1"/>
</dbReference>
<dbReference type="CDD" id="cd05568">
    <property type="entry name" value="PTS_IIB_bgl_like"/>
    <property type="match status" value="1"/>
</dbReference>
<keyword evidence="1" id="KW-0808">Transferase</keyword>
<comment type="caution">
    <text evidence="8">The sequence shown here is derived from an EMBL/GenBank/DDBJ whole genome shotgun (WGS) entry which is preliminary data.</text>
</comment>